<dbReference type="AlphaFoldDB" id="A0A858RNU3"/>
<dbReference type="SUPFAM" id="SSF52540">
    <property type="entry name" value="P-loop containing nucleoside triphosphate hydrolases"/>
    <property type="match status" value="1"/>
</dbReference>
<name>A0A858RNU3_9BACT</name>
<keyword evidence="2" id="KW-1185">Reference proteome</keyword>
<dbReference type="EMBL" id="CP051774">
    <property type="protein sequence ID" value="QJE97999.1"/>
    <property type="molecule type" value="Genomic_DNA"/>
</dbReference>
<proteinExistence type="predicted"/>
<dbReference type="InterPro" id="IPR027417">
    <property type="entry name" value="P-loop_NTPase"/>
</dbReference>
<gene>
    <name evidence="1" type="ORF">HHL09_20135</name>
</gene>
<protein>
    <submittedName>
        <fullName evidence="1">Uncharacterized protein</fullName>
    </submittedName>
</protein>
<organism evidence="1 2">
    <name type="scientific">Luteolibacter luteus</name>
    <dbReference type="NCBI Taxonomy" id="2728835"/>
    <lineage>
        <taxon>Bacteria</taxon>
        <taxon>Pseudomonadati</taxon>
        <taxon>Verrucomicrobiota</taxon>
        <taxon>Verrucomicrobiia</taxon>
        <taxon>Verrucomicrobiales</taxon>
        <taxon>Verrucomicrobiaceae</taxon>
        <taxon>Luteolibacter</taxon>
    </lineage>
</organism>
<evidence type="ECO:0000313" key="2">
    <source>
        <dbReference type="Proteomes" id="UP000501812"/>
    </source>
</evidence>
<dbReference type="KEGG" id="luo:HHL09_20135"/>
<reference evidence="1 2" key="1">
    <citation type="submission" date="2020-04" db="EMBL/GenBank/DDBJ databases">
        <title>Luteolibacter sp. G-1-1-1 isolated from soil.</title>
        <authorList>
            <person name="Dahal R.H."/>
        </authorList>
    </citation>
    <scope>NUCLEOTIDE SEQUENCE [LARGE SCALE GENOMIC DNA]</scope>
    <source>
        <strain evidence="1 2">G-1-1-1</strain>
    </source>
</reference>
<sequence length="254" mass="28987">MTTKEDTCDCGATFTWEEPEKQDSWNPVDRPWHCPACIEADRIERERKARADHKEHAERFLSGFLPSRMAQTDRQDPRFNAKLWGNVEKWNPTDEKPWLGLIGPTGKCKTRVAYERIVDAILTFDQSGAYRIWMDRKGYDRGREWLVSAVSAVDYADAVRNQFGKGDEAKEAKDLLRLARRTGWLLLDDLGKCTHTPAVAAALFGLLDHRHAENLVTIWTANSRPDQFLANMPADVGAPLRGRLLECSTIFELK</sequence>
<dbReference type="Gene3D" id="3.40.50.300">
    <property type="entry name" value="P-loop containing nucleotide triphosphate hydrolases"/>
    <property type="match status" value="1"/>
</dbReference>
<dbReference type="RefSeq" id="WP_169456425.1">
    <property type="nucleotide sequence ID" value="NZ_CP051774.1"/>
</dbReference>
<accession>A0A858RNU3</accession>
<evidence type="ECO:0000313" key="1">
    <source>
        <dbReference type="EMBL" id="QJE97999.1"/>
    </source>
</evidence>
<dbReference type="Proteomes" id="UP000501812">
    <property type="component" value="Chromosome"/>
</dbReference>